<name>A0AAD4JHF1_PERFH</name>
<feature type="transmembrane region" description="Helical" evidence="1">
    <location>
        <begin position="6"/>
        <end position="29"/>
    </location>
</feature>
<dbReference type="Proteomes" id="UP001190926">
    <property type="component" value="Unassembled WGS sequence"/>
</dbReference>
<evidence type="ECO:0000256" key="1">
    <source>
        <dbReference type="SAM" id="Phobius"/>
    </source>
</evidence>
<evidence type="ECO:0000313" key="3">
    <source>
        <dbReference type="Proteomes" id="UP001190926"/>
    </source>
</evidence>
<keyword evidence="1" id="KW-1133">Transmembrane helix</keyword>
<protein>
    <submittedName>
        <fullName evidence="2">Uncharacterized protein</fullName>
    </submittedName>
</protein>
<evidence type="ECO:0000313" key="2">
    <source>
        <dbReference type="EMBL" id="KAH6833908.1"/>
    </source>
</evidence>
<organism evidence="2 3">
    <name type="scientific">Perilla frutescens var. hirtella</name>
    <name type="common">Perilla citriodora</name>
    <name type="synonym">Perilla setoyensis</name>
    <dbReference type="NCBI Taxonomy" id="608512"/>
    <lineage>
        <taxon>Eukaryota</taxon>
        <taxon>Viridiplantae</taxon>
        <taxon>Streptophyta</taxon>
        <taxon>Embryophyta</taxon>
        <taxon>Tracheophyta</taxon>
        <taxon>Spermatophyta</taxon>
        <taxon>Magnoliopsida</taxon>
        <taxon>eudicotyledons</taxon>
        <taxon>Gunneridae</taxon>
        <taxon>Pentapetalae</taxon>
        <taxon>asterids</taxon>
        <taxon>lamiids</taxon>
        <taxon>Lamiales</taxon>
        <taxon>Lamiaceae</taxon>
        <taxon>Nepetoideae</taxon>
        <taxon>Elsholtzieae</taxon>
        <taxon>Perilla</taxon>
    </lineage>
</organism>
<proteinExistence type="predicted"/>
<keyword evidence="1" id="KW-0812">Transmembrane</keyword>
<accession>A0AAD4JHF1</accession>
<reference evidence="2 3" key="1">
    <citation type="journal article" date="2021" name="Nat. Commun.">
        <title>Incipient diploidization of the medicinal plant Perilla within 10,000 years.</title>
        <authorList>
            <person name="Zhang Y."/>
            <person name="Shen Q."/>
            <person name="Leng L."/>
            <person name="Zhang D."/>
            <person name="Chen S."/>
            <person name="Shi Y."/>
            <person name="Ning Z."/>
            <person name="Chen S."/>
        </authorList>
    </citation>
    <scope>NUCLEOTIDE SEQUENCE [LARGE SCALE GENOMIC DNA]</scope>
    <source>
        <strain evidence="3">cv. PC099</strain>
    </source>
</reference>
<keyword evidence="1" id="KW-0472">Membrane</keyword>
<sequence length="135" mass="15775">MDLIYISVAISLGVVALIYGWKFNWVWFITKKLEKSLKQQGFNGNSYKFMLGDLNEITAMEKESLSKSITSFSHDFSPRILRNKFITRYERIKFIMAERQYLRFGQGLALHELRDLLVEVPLGSSATARCHRRIH</sequence>
<comment type="caution">
    <text evidence="2">The sequence shown here is derived from an EMBL/GenBank/DDBJ whole genome shotgun (WGS) entry which is preliminary data.</text>
</comment>
<dbReference type="EMBL" id="SDAM02000054">
    <property type="protein sequence ID" value="KAH6833908.1"/>
    <property type="molecule type" value="Genomic_DNA"/>
</dbReference>
<dbReference type="AlphaFoldDB" id="A0AAD4JHF1"/>
<keyword evidence="3" id="KW-1185">Reference proteome</keyword>
<gene>
    <name evidence="2" type="ORF">C2S53_005349</name>
</gene>